<proteinExistence type="predicted"/>
<dbReference type="GO" id="GO:0005975">
    <property type="term" value="P:carbohydrate metabolic process"/>
    <property type="evidence" value="ECO:0007669"/>
    <property type="project" value="InterPro"/>
</dbReference>
<dbReference type="SUPFAM" id="SSF88713">
    <property type="entry name" value="Glycoside hydrolase/deacetylase"/>
    <property type="match status" value="1"/>
</dbReference>
<dbReference type="EMBL" id="JAMXLR010000087">
    <property type="protein sequence ID" value="MCO6047021.1"/>
    <property type="molecule type" value="Genomic_DNA"/>
</dbReference>
<dbReference type="AlphaFoldDB" id="A0A9X2JIN4"/>
<dbReference type="InterPro" id="IPR011330">
    <property type="entry name" value="Glyco_hydro/deAcase_b/a-brl"/>
</dbReference>
<evidence type="ECO:0000313" key="1">
    <source>
        <dbReference type="EMBL" id="MCO6047021.1"/>
    </source>
</evidence>
<comment type="caution">
    <text evidence="1">The sequence shown here is derived from an EMBL/GenBank/DDBJ whole genome shotgun (WGS) entry which is preliminary data.</text>
</comment>
<name>A0A9X2JIN4_9BACT</name>
<gene>
    <name evidence="1" type="ORF">NG895_24240</name>
</gene>
<evidence type="ECO:0000313" key="2">
    <source>
        <dbReference type="Proteomes" id="UP001155241"/>
    </source>
</evidence>
<accession>A0A9X2JIN4</accession>
<sequence>MHPSQTTLALPGDTLGDLSPNWDTAASGNFLALWTSLWHPRLLAATGRLPDTVPVDTLVHEPLAPGHLMLVPDISQTHLGEPVLADEAMAPRVQQFASRGQVISHLAELLELPLEQDSQLTADFYALGFAYLQIELLTRSMRYDREVTQESLRTAVVGAAAAALAGDQTALDTHLSDAYDQLMQSRNHYYPIDFYLIDLSLTAATTVGEAFRQECQQASQLNVLVTSEVLDHMAAQEPESLVALRTAIDEKRVTVCGSTRSGAPLAELAPETLLAELKAARSATEQHLGHPPRVFANHAGPMAPLVPGVLNRLGYHAAVMSNFAGYPLPAGVSSRTTWTGLDNMSIEALAAEPIDVGSATAMLGLSQQMQHTMNYDLAASLLLVGWPGHRTEWHADLMQVTRRSTLLGRPITLGDYFDQTSSHDYSGITPASDYPSTSRVIDSVSSASQQVAALAQLAGATGEPPAAFRNLLGASESAETPGTLWINASSLDCPMAGGSLPGCGWRWLPAIDTKAQPPRCEPGVLRNEHLEVVFDPTSGGISATRFHDRRGNHLSQQLAVAPLGPPGIAAGLQLAPDGWEVAESSDTRGTLVSRYRVVDRDGKSLAAIRQRTTLQAHSRNIDIEVSFEPLADRAKHCAVASRIAVRDEDFVLSRGLQGIDLPTGASRVRSACVGLASEISPMAVLCDQVRLHYRHSGRMLDTTLFEAAGENTTAALSYVLDGRYPAQAYSVWRQAESVVALPAATPRQPSGWWFRVGAANVMVTHLEVEDHGAEGRLLRVRLLETAGRAVHTTLATWQTIEEAQQVNFLGEPDQLLRVEEGRVPVSLAAYEFVEVLLAIGDGQ</sequence>
<keyword evidence="2" id="KW-1185">Reference proteome</keyword>
<dbReference type="Proteomes" id="UP001155241">
    <property type="component" value="Unassembled WGS sequence"/>
</dbReference>
<reference evidence="1" key="1">
    <citation type="submission" date="2022-06" db="EMBL/GenBank/DDBJ databases">
        <title>Aeoliella straminimaris, a novel planctomycete from sediments.</title>
        <authorList>
            <person name="Vitorino I.R."/>
            <person name="Lage O.M."/>
        </authorList>
    </citation>
    <scope>NUCLEOTIDE SEQUENCE</scope>
    <source>
        <strain evidence="1">ICT_H6.2</strain>
    </source>
</reference>
<protein>
    <submittedName>
        <fullName evidence="1">Uncharacterized protein</fullName>
    </submittedName>
</protein>
<organism evidence="1 2">
    <name type="scientific">Aeoliella straminimaris</name>
    <dbReference type="NCBI Taxonomy" id="2954799"/>
    <lineage>
        <taxon>Bacteria</taxon>
        <taxon>Pseudomonadati</taxon>
        <taxon>Planctomycetota</taxon>
        <taxon>Planctomycetia</taxon>
        <taxon>Pirellulales</taxon>
        <taxon>Lacipirellulaceae</taxon>
        <taxon>Aeoliella</taxon>
    </lineage>
</organism>